<proteinExistence type="predicted"/>
<dbReference type="PROSITE" id="PS51257">
    <property type="entry name" value="PROKAR_LIPOPROTEIN"/>
    <property type="match status" value="1"/>
</dbReference>
<evidence type="ECO:0000313" key="3">
    <source>
        <dbReference type="EMBL" id="MEQ4486443.1"/>
    </source>
</evidence>
<dbReference type="Pfam" id="PF01547">
    <property type="entry name" value="SBP_bac_1"/>
    <property type="match status" value="1"/>
</dbReference>
<evidence type="ECO:0000256" key="1">
    <source>
        <dbReference type="SAM" id="MobiDB-lite"/>
    </source>
</evidence>
<dbReference type="PANTHER" id="PTHR43649">
    <property type="entry name" value="ARABINOSE-BINDING PROTEIN-RELATED"/>
    <property type="match status" value="1"/>
</dbReference>
<dbReference type="SUPFAM" id="SSF53850">
    <property type="entry name" value="Periplasmic binding protein-like II"/>
    <property type="match status" value="1"/>
</dbReference>
<dbReference type="Gene3D" id="3.40.190.10">
    <property type="entry name" value="Periplasmic binding protein-like II"/>
    <property type="match status" value="2"/>
</dbReference>
<dbReference type="PANTHER" id="PTHR43649:SF12">
    <property type="entry name" value="DIACETYLCHITOBIOSE BINDING PROTEIN DASA"/>
    <property type="match status" value="1"/>
</dbReference>
<keyword evidence="4" id="KW-1185">Reference proteome</keyword>
<organism evidence="3 4">
    <name type="scientific">Cohnella silvisoli</name>
    <dbReference type="NCBI Taxonomy" id="2873699"/>
    <lineage>
        <taxon>Bacteria</taxon>
        <taxon>Bacillati</taxon>
        <taxon>Bacillota</taxon>
        <taxon>Bacilli</taxon>
        <taxon>Bacillales</taxon>
        <taxon>Paenibacillaceae</taxon>
        <taxon>Cohnella</taxon>
    </lineage>
</organism>
<dbReference type="RefSeq" id="WP_232189531.1">
    <property type="nucleotide sequence ID" value="NZ_JAIOAP010000020.1"/>
</dbReference>
<feature type="compositionally biased region" description="Low complexity" evidence="1">
    <location>
        <begin position="27"/>
        <end position="44"/>
    </location>
</feature>
<sequence>MKKILMLTLLLVIVIGAVTACGSNNKSGSETGTNTATASNTSNASEAPAEKVKLSFWHTWTGDDNLTKAYLKLIDQFQEDHPNITLDIQAMPQDAYKTRLKTAAAANEMPDVFLAWAGAMTKELVAGKAVRPLNDLLDSKPEWKNSFLANSFNDFTVDNQIYGIPTELTPTSLVYYNKSFFDQYGVKVPQTWDELKQAVEIFKKNNVIPIALGDKGSWLAQSCILSALADRVTGTEWFLNAAAQNGAKFTDPEFVKSLTYLQELAKIGAFQDGFISIDNVGQEQLYNQGKAAMFIEGAWAVTNLVTQSPKDILDATHVTILPAIPGGKGKANSTSGVVGAGPAISSNMDEAKKAAAYELVYALSGPEAQKMSVENNKLVSYKVDVPADKVSPLFAEVNQLVGTLEFSPVYDAALTSAGTDAVNNGLQELLLGGDPQKIAEKIQAAVAKSLGK</sequence>
<feature type="signal peptide" evidence="2">
    <location>
        <begin position="1"/>
        <end position="20"/>
    </location>
</feature>
<evidence type="ECO:0000313" key="4">
    <source>
        <dbReference type="Proteomes" id="UP001493487"/>
    </source>
</evidence>
<dbReference type="InterPro" id="IPR050490">
    <property type="entry name" value="Bact_solute-bd_prot1"/>
</dbReference>
<reference evidence="3 4" key="1">
    <citation type="journal article" date="2023" name="Genome Announc.">
        <title>Pan-Genome Analyses of the Genus Cohnella and Proposal of the Novel Species Cohnella silvisoli sp. nov., Isolated from Forest Soil.</title>
        <authorList>
            <person name="Wang C."/>
            <person name="Mao L."/>
            <person name="Bao G."/>
            <person name="Zhu H."/>
        </authorList>
    </citation>
    <scope>NUCLEOTIDE SEQUENCE [LARGE SCALE GENOMIC DNA]</scope>
    <source>
        <strain evidence="3 4">NL03-T5-1</strain>
    </source>
</reference>
<dbReference type="Proteomes" id="UP001493487">
    <property type="component" value="Unassembled WGS sequence"/>
</dbReference>
<keyword evidence="2" id="KW-0732">Signal</keyword>
<gene>
    <name evidence="3" type="ORF">QJS35_29135</name>
</gene>
<feature type="region of interest" description="Disordered" evidence="1">
    <location>
        <begin position="25"/>
        <end position="44"/>
    </location>
</feature>
<accession>A0ABV1L351</accession>
<dbReference type="EMBL" id="JASKHM010000021">
    <property type="protein sequence ID" value="MEQ4486443.1"/>
    <property type="molecule type" value="Genomic_DNA"/>
</dbReference>
<dbReference type="InterPro" id="IPR006059">
    <property type="entry name" value="SBP"/>
</dbReference>
<comment type="caution">
    <text evidence="3">The sequence shown here is derived from an EMBL/GenBank/DDBJ whole genome shotgun (WGS) entry which is preliminary data.</text>
</comment>
<protein>
    <submittedName>
        <fullName evidence="3">Extracellular solute-binding protein</fullName>
    </submittedName>
</protein>
<feature type="chain" id="PRO_5045138795" evidence="2">
    <location>
        <begin position="21"/>
        <end position="452"/>
    </location>
</feature>
<evidence type="ECO:0000256" key="2">
    <source>
        <dbReference type="SAM" id="SignalP"/>
    </source>
</evidence>
<name>A0ABV1L351_9BACL</name>